<dbReference type="Pfam" id="PF01408">
    <property type="entry name" value="GFO_IDH_MocA"/>
    <property type="match status" value="1"/>
</dbReference>
<dbReference type="Gene3D" id="3.40.50.720">
    <property type="entry name" value="NAD(P)-binding Rossmann-like Domain"/>
    <property type="match status" value="1"/>
</dbReference>
<accession>A0ABP8GFR3</accession>
<proteinExistence type="predicted"/>
<dbReference type="InterPro" id="IPR036291">
    <property type="entry name" value="NAD(P)-bd_dom_sf"/>
</dbReference>
<dbReference type="InterPro" id="IPR000683">
    <property type="entry name" value="Gfo/Idh/MocA-like_OxRdtase_N"/>
</dbReference>
<feature type="domain" description="Gfo/Idh/MocA-like oxidoreductase N-terminal" evidence="1">
    <location>
        <begin position="6"/>
        <end position="122"/>
    </location>
</feature>
<reference evidence="3" key="1">
    <citation type="journal article" date="2019" name="Int. J. Syst. Evol. Microbiol.">
        <title>The Global Catalogue of Microorganisms (GCM) 10K type strain sequencing project: providing services to taxonomists for standard genome sequencing and annotation.</title>
        <authorList>
            <consortium name="The Broad Institute Genomics Platform"/>
            <consortium name="The Broad Institute Genome Sequencing Center for Infectious Disease"/>
            <person name="Wu L."/>
            <person name="Ma J."/>
        </authorList>
    </citation>
    <scope>NUCLEOTIDE SEQUENCE [LARGE SCALE GENOMIC DNA]</scope>
    <source>
        <strain evidence="3">JCM 17705</strain>
    </source>
</reference>
<evidence type="ECO:0000259" key="1">
    <source>
        <dbReference type="Pfam" id="PF01408"/>
    </source>
</evidence>
<comment type="caution">
    <text evidence="2">The sequence shown here is derived from an EMBL/GenBank/DDBJ whole genome shotgun (WGS) entry which is preliminary data.</text>
</comment>
<name>A0ABP8GFR3_9SPHI</name>
<sequence>MSEKKINVAIVGLGFGAEFIPIYQKHPDANMYAICQRNEDKLNEIGEAFGINKRYTSYAELLKDPEVHAVHINTPIQSHAEQAIAALRAGKHVACTVPMATTVDECRQIVEAVHETGLTYMMMETVVYSREFLFIKELYEKGELGKIQFLRGSHQQEMAGWPGYWEGLPPMYYATHCVSPVLALPKAEAEYVSCFGSGRISEELIPKYGSPFAIESCHIKLKDSDLSAEVTRSLFNTARQYRESFDVYGSKKTFEWTLVEHEESVIHTGETPERVKIPDYAHLLPKEIQSFTTQGVYGDDGETHLSFIQGSGHGGSHPHLVNEFLSALVQGRQPYPNAAQSANITCVGILAHDSAMNGGEKRYLPDFTFNKA</sequence>
<evidence type="ECO:0000313" key="2">
    <source>
        <dbReference type="EMBL" id="GAA4323157.1"/>
    </source>
</evidence>
<dbReference type="Gene3D" id="3.30.360.10">
    <property type="entry name" value="Dihydrodipicolinate Reductase, domain 2"/>
    <property type="match status" value="1"/>
</dbReference>
<dbReference type="EMBL" id="BAABFT010000005">
    <property type="protein sequence ID" value="GAA4323157.1"/>
    <property type="molecule type" value="Genomic_DNA"/>
</dbReference>
<protein>
    <submittedName>
        <fullName evidence="2">Gfo/Idh/MocA family oxidoreductase</fullName>
    </submittedName>
</protein>
<dbReference type="RefSeq" id="WP_345211308.1">
    <property type="nucleotide sequence ID" value="NZ_BAABFT010000005.1"/>
</dbReference>
<dbReference type="InterPro" id="IPR052515">
    <property type="entry name" value="Gfo/Idh/MocA_Oxidoreductase"/>
</dbReference>
<dbReference type="PANTHER" id="PTHR43249:SF1">
    <property type="entry name" value="D-GLUCOSIDE 3-DEHYDROGENASE"/>
    <property type="match status" value="1"/>
</dbReference>
<dbReference type="Proteomes" id="UP001500582">
    <property type="component" value="Unassembled WGS sequence"/>
</dbReference>
<dbReference type="PANTHER" id="PTHR43249">
    <property type="entry name" value="UDP-N-ACETYL-2-AMINO-2-DEOXY-D-GLUCURONATE OXIDASE"/>
    <property type="match status" value="1"/>
</dbReference>
<dbReference type="SUPFAM" id="SSF55347">
    <property type="entry name" value="Glyceraldehyde-3-phosphate dehydrogenase-like, C-terminal domain"/>
    <property type="match status" value="1"/>
</dbReference>
<gene>
    <name evidence="2" type="ORF">GCM10023149_23910</name>
</gene>
<dbReference type="SUPFAM" id="SSF51735">
    <property type="entry name" value="NAD(P)-binding Rossmann-fold domains"/>
    <property type="match status" value="1"/>
</dbReference>
<evidence type="ECO:0000313" key="3">
    <source>
        <dbReference type="Proteomes" id="UP001500582"/>
    </source>
</evidence>
<organism evidence="2 3">
    <name type="scientific">Mucilaginibacter gynuensis</name>
    <dbReference type="NCBI Taxonomy" id="1302236"/>
    <lineage>
        <taxon>Bacteria</taxon>
        <taxon>Pseudomonadati</taxon>
        <taxon>Bacteroidota</taxon>
        <taxon>Sphingobacteriia</taxon>
        <taxon>Sphingobacteriales</taxon>
        <taxon>Sphingobacteriaceae</taxon>
        <taxon>Mucilaginibacter</taxon>
    </lineage>
</organism>
<keyword evidence="3" id="KW-1185">Reference proteome</keyword>